<comment type="caution">
    <text evidence="1">The sequence shown here is derived from an EMBL/GenBank/DDBJ whole genome shotgun (WGS) entry which is preliminary data.</text>
</comment>
<protein>
    <recommendedName>
        <fullName evidence="3">DUF4145 domain-containing protein</fullName>
    </recommendedName>
</protein>
<dbReference type="EMBL" id="JACHFM010000001">
    <property type="protein sequence ID" value="MBB5221050.1"/>
    <property type="molecule type" value="Genomic_DNA"/>
</dbReference>
<dbReference type="RefSeq" id="WP_221288184.1">
    <property type="nucleotide sequence ID" value="NZ_JACHFM010000001.1"/>
</dbReference>
<keyword evidence="2" id="KW-1185">Reference proteome</keyword>
<dbReference type="Proteomes" id="UP000549457">
    <property type="component" value="Unassembled WGS sequence"/>
</dbReference>
<sequence length="217" mass="23945">MINNKLLKRFDELLCQAVDLEATKQHRQGAMSDGDYVDNDLYLAWKAKAKNLLVLACGEQSEHYKAFTSNEKGNYGTNAQILINLKSLIAGAKEDYAGGYCSSARSLIQAEVFDSELDQATELLNNGYHPAAAVIAGVVLETTIRQMCDEEGIVHGKLDKMNSDLTKAGRYNVLVQKQVTALADLRNKAAHGQNDQFSKDDVNNMIAEISRFVAERV</sequence>
<organism evidence="1 2">
    <name type="scientific">Amaricoccus macauensis</name>
    <dbReference type="NCBI Taxonomy" id="57001"/>
    <lineage>
        <taxon>Bacteria</taxon>
        <taxon>Pseudomonadati</taxon>
        <taxon>Pseudomonadota</taxon>
        <taxon>Alphaproteobacteria</taxon>
        <taxon>Rhodobacterales</taxon>
        <taxon>Paracoccaceae</taxon>
        <taxon>Amaricoccus</taxon>
    </lineage>
</organism>
<gene>
    <name evidence="1" type="ORF">HNP73_000971</name>
</gene>
<proteinExistence type="predicted"/>
<name>A0A840SJV9_9RHOB</name>
<accession>A0A840SJV9</accession>
<evidence type="ECO:0000313" key="2">
    <source>
        <dbReference type="Proteomes" id="UP000549457"/>
    </source>
</evidence>
<evidence type="ECO:0000313" key="1">
    <source>
        <dbReference type="EMBL" id="MBB5221050.1"/>
    </source>
</evidence>
<dbReference type="AlphaFoldDB" id="A0A840SJV9"/>
<reference evidence="1 2" key="1">
    <citation type="submission" date="2020-08" db="EMBL/GenBank/DDBJ databases">
        <title>Genomic Encyclopedia of Type Strains, Phase IV (KMG-IV): sequencing the most valuable type-strain genomes for metagenomic binning, comparative biology and taxonomic classification.</title>
        <authorList>
            <person name="Goeker M."/>
        </authorList>
    </citation>
    <scope>NUCLEOTIDE SEQUENCE [LARGE SCALE GENOMIC DNA]</scope>
    <source>
        <strain evidence="1 2">DSM 101730</strain>
    </source>
</reference>
<evidence type="ECO:0008006" key="3">
    <source>
        <dbReference type="Google" id="ProtNLM"/>
    </source>
</evidence>